<name>A0A1H9Q6I0_9ACTN</name>
<feature type="domain" description="RNA polymerase sigma-70" evidence="5">
    <location>
        <begin position="87"/>
        <end position="100"/>
    </location>
</feature>
<dbReference type="PANTHER" id="PTHR30603">
    <property type="entry name" value="RNA POLYMERASE SIGMA FACTOR RPO"/>
    <property type="match status" value="1"/>
</dbReference>
<dbReference type="InterPro" id="IPR013325">
    <property type="entry name" value="RNA_pol_sigma_r2"/>
</dbReference>
<organism evidence="6 7">
    <name type="scientific">Propionibacterium cyclohexanicum</name>
    <dbReference type="NCBI Taxonomy" id="64702"/>
    <lineage>
        <taxon>Bacteria</taxon>
        <taxon>Bacillati</taxon>
        <taxon>Actinomycetota</taxon>
        <taxon>Actinomycetes</taxon>
        <taxon>Propionibacteriales</taxon>
        <taxon>Propionibacteriaceae</taxon>
        <taxon>Propionibacterium</taxon>
    </lineage>
</organism>
<dbReference type="Gene3D" id="1.20.120.1810">
    <property type="match status" value="1"/>
</dbReference>
<evidence type="ECO:0000259" key="5">
    <source>
        <dbReference type="PROSITE" id="PS00715"/>
    </source>
</evidence>
<dbReference type="NCBIfam" id="TIGR02937">
    <property type="entry name" value="sigma70-ECF"/>
    <property type="match status" value="1"/>
</dbReference>
<dbReference type="Pfam" id="PF04545">
    <property type="entry name" value="Sigma70_r4"/>
    <property type="match status" value="1"/>
</dbReference>
<gene>
    <name evidence="6" type="ORF">SAMN05443377_102144</name>
</gene>
<reference evidence="6 7" key="1">
    <citation type="submission" date="2016-10" db="EMBL/GenBank/DDBJ databases">
        <authorList>
            <person name="de Groot N.N."/>
        </authorList>
    </citation>
    <scope>NUCLEOTIDE SEQUENCE [LARGE SCALE GENOMIC DNA]</scope>
    <source>
        <strain evidence="6 7">DSM 16859</strain>
    </source>
</reference>
<evidence type="ECO:0000256" key="2">
    <source>
        <dbReference type="ARBA" id="ARBA00023082"/>
    </source>
</evidence>
<evidence type="ECO:0000313" key="7">
    <source>
        <dbReference type="Proteomes" id="UP000198815"/>
    </source>
</evidence>
<dbReference type="InterPro" id="IPR013324">
    <property type="entry name" value="RNA_pol_sigma_r3/r4-like"/>
</dbReference>
<keyword evidence="2" id="KW-0731">Sigma factor</keyword>
<keyword evidence="3" id="KW-0238">DNA-binding</keyword>
<keyword evidence="4" id="KW-0804">Transcription</keyword>
<evidence type="ECO:0000256" key="4">
    <source>
        <dbReference type="ARBA" id="ARBA00023163"/>
    </source>
</evidence>
<keyword evidence="1" id="KW-0805">Transcription regulation</keyword>
<dbReference type="SUPFAM" id="SSF88659">
    <property type="entry name" value="Sigma3 and sigma4 domains of RNA polymerase sigma factors"/>
    <property type="match status" value="1"/>
</dbReference>
<evidence type="ECO:0000313" key="6">
    <source>
        <dbReference type="EMBL" id="SER55715.1"/>
    </source>
</evidence>
<dbReference type="Gene3D" id="1.10.10.10">
    <property type="entry name" value="Winged helix-like DNA-binding domain superfamily/Winged helix DNA-binding domain"/>
    <property type="match status" value="1"/>
</dbReference>
<dbReference type="EMBL" id="FOGZ01000002">
    <property type="protein sequence ID" value="SER55715.1"/>
    <property type="molecule type" value="Genomic_DNA"/>
</dbReference>
<dbReference type="STRING" id="64702.SAMN05443377_102144"/>
<dbReference type="InterPro" id="IPR000943">
    <property type="entry name" value="RNA_pol_sigma70"/>
</dbReference>
<sequence length="270" mass="29190">MTTTEEPIPRRRLDGLAERELAKIIEAGVFAQECLRTGRRPCGASTDELRAIVAEGQRAMAEFIGANQGMVAVIARRWCHSSAELEELMHDGQVGLVEAIARFDHALGWRFSTLAWNVVAQHIAQAAVASRSCGLETVARARAAAEIERTRSEHSARLGQQVDDATLAGLLGRTLSSVRRAASPIRADVEVQELGDRRADETSDGPDLSWLGRMPAEERRVLVLSFGLGGGEAMSVTQVARALGISPSGVYRLKSRALRRGRALAQVFAA</sequence>
<evidence type="ECO:0000256" key="3">
    <source>
        <dbReference type="ARBA" id="ARBA00023125"/>
    </source>
</evidence>
<dbReference type="Pfam" id="PF04542">
    <property type="entry name" value="Sigma70_r2"/>
    <property type="match status" value="1"/>
</dbReference>
<dbReference type="InterPro" id="IPR036388">
    <property type="entry name" value="WH-like_DNA-bd_sf"/>
</dbReference>
<proteinExistence type="predicted"/>
<dbReference type="PANTHER" id="PTHR30603:SF47">
    <property type="entry name" value="RNA POLYMERASE SIGMA FACTOR SIGD, CHLOROPLASTIC"/>
    <property type="match status" value="1"/>
</dbReference>
<dbReference type="SUPFAM" id="SSF88946">
    <property type="entry name" value="Sigma2 domain of RNA polymerase sigma factors"/>
    <property type="match status" value="1"/>
</dbReference>
<keyword evidence="7" id="KW-1185">Reference proteome</keyword>
<dbReference type="InterPro" id="IPR007627">
    <property type="entry name" value="RNA_pol_sigma70_r2"/>
</dbReference>
<dbReference type="OrthoDB" id="3745243at2"/>
<accession>A0A1H9Q6I0</accession>
<dbReference type="InterPro" id="IPR050239">
    <property type="entry name" value="Sigma-70_RNA_pol_init_factors"/>
</dbReference>
<dbReference type="InterPro" id="IPR014284">
    <property type="entry name" value="RNA_pol_sigma-70_dom"/>
</dbReference>
<dbReference type="InterPro" id="IPR007630">
    <property type="entry name" value="RNA_pol_sigma70_r4"/>
</dbReference>
<dbReference type="RefSeq" id="WP_091967118.1">
    <property type="nucleotide sequence ID" value="NZ_FOGZ01000002.1"/>
</dbReference>
<protein>
    <submittedName>
        <fullName evidence="6">RNA polymerase nonessential primary-like sigma factor</fullName>
    </submittedName>
</protein>
<dbReference type="AlphaFoldDB" id="A0A1H9Q6I0"/>
<dbReference type="GO" id="GO:0003677">
    <property type="term" value="F:DNA binding"/>
    <property type="evidence" value="ECO:0007669"/>
    <property type="project" value="UniProtKB-KW"/>
</dbReference>
<dbReference type="PRINTS" id="PR00046">
    <property type="entry name" value="SIGMA70FCT"/>
</dbReference>
<dbReference type="GO" id="GO:0016987">
    <property type="term" value="F:sigma factor activity"/>
    <property type="evidence" value="ECO:0007669"/>
    <property type="project" value="UniProtKB-KW"/>
</dbReference>
<dbReference type="Proteomes" id="UP000198815">
    <property type="component" value="Unassembled WGS sequence"/>
</dbReference>
<dbReference type="GO" id="GO:0006352">
    <property type="term" value="P:DNA-templated transcription initiation"/>
    <property type="evidence" value="ECO:0007669"/>
    <property type="project" value="InterPro"/>
</dbReference>
<dbReference type="PROSITE" id="PS00715">
    <property type="entry name" value="SIGMA70_1"/>
    <property type="match status" value="1"/>
</dbReference>
<evidence type="ECO:0000256" key="1">
    <source>
        <dbReference type="ARBA" id="ARBA00023015"/>
    </source>
</evidence>